<evidence type="ECO:0000256" key="2">
    <source>
        <dbReference type="ARBA" id="ARBA00022801"/>
    </source>
</evidence>
<feature type="domain" description="Carboxylesterase type B" evidence="4">
    <location>
        <begin position="5"/>
        <end position="492"/>
    </location>
</feature>
<dbReference type="InterPro" id="IPR050309">
    <property type="entry name" value="Type-B_Carboxylest/Lipase"/>
</dbReference>
<comment type="caution">
    <text evidence="5">The sequence shown here is derived from an EMBL/GenBank/DDBJ whole genome shotgun (WGS) entry which is preliminary data.</text>
</comment>
<keyword evidence="6" id="KW-1185">Reference proteome</keyword>
<name>A0ABT1H4A9_9NOCA</name>
<dbReference type="InterPro" id="IPR029058">
    <property type="entry name" value="AB_hydrolase_fold"/>
</dbReference>
<dbReference type="Gene3D" id="3.40.50.1820">
    <property type="entry name" value="alpha/beta hydrolase"/>
    <property type="match status" value="1"/>
</dbReference>
<evidence type="ECO:0000313" key="5">
    <source>
        <dbReference type="EMBL" id="MCP2161799.1"/>
    </source>
</evidence>
<dbReference type="Pfam" id="PF00135">
    <property type="entry name" value="COesterase"/>
    <property type="match status" value="1"/>
</dbReference>
<dbReference type="PANTHER" id="PTHR11559">
    <property type="entry name" value="CARBOXYLESTERASE"/>
    <property type="match status" value="1"/>
</dbReference>
<dbReference type="InterPro" id="IPR019819">
    <property type="entry name" value="Carboxylesterase_B_CS"/>
</dbReference>
<accession>A0ABT1H4A9</accession>
<evidence type="ECO:0000313" key="6">
    <source>
        <dbReference type="Proteomes" id="UP001205740"/>
    </source>
</evidence>
<dbReference type="RefSeq" id="WP_253655376.1">
    <property type="nucleotide sequence ID" value="NZ_BAAAOE010000001.1"/>
</dbReference>
<dbReference type="EC" id="3.1.1.-" evidence="3"/>
<proteinExistence type="inferred from homology"/>
<dbReference type="InterPro" id="IPR002018">
    <property type="entry name" value="CarbesteraseB"/>
</dbReference>
<evidence type="ECO:0000256" key="1">
    <source>
        <dbReference type="ARBA" id="ARBA00005964"/>
    </source>
</evidence>
<dbReference type="SUPFAM" id="SSF53474">
    <property type="entry name" value="alpha/beta-Hydrolases"/>
    <property type="match status" value="1"/>
</dbReference>
<dbReference type="PROSITE" id="PS00941">
    <property type="entry name" value="CARBOXYLESTERASE_B_2"/>
    <property type="match status" value="1"/>
</dbReference>
<evidence type="ECO:0000259" key="4">
    <source>
        <dbReference type="Pfam" id="PF00135"/>
    </source>
</evidence>
<gene>
    <name evidence="5" type="ORF">LX12_002998</name>
</gene>
<dbReference type="InterPro" id="IPR019826">
    <property type="entry name" value="Carboxylesterase_B_AS"/>
</dbReference>
<keyword evidence="2 3" id="KW-0378">Hydrolase</keyword>
<reference evidence="5 6" key="1">
    <citation type="submission" date="2022-06" db="EMBL/GenBank/DDBJ databases">
        <title>Genomic Encyclopedia of Archaeal and Bacterial Type Strains, Phase II (KMG-II): from individual species to whole genera.</title>
        <authorList>
            <person name="Goeker M."/>
        </authorList>
    </citation>
    <scope>NUCLEOTIDE SEQUENCE [LARGE SCALE GENOMIC DNA]</scope>
    <source>
        <strain evidence="5 6">DSM 45037</strain>
    </source>
</reference>
<dbReference type="EMBL" id="JAMTCG010000005">
    <property type="protein sequence ID" value="MCP2161799.1"/>
    <property type="molecule type" value="Genomic_DNA"/>
</dbReference>
<sequence>MGHADTLVTTENGVVDGVAHDGLHSWRGIPYAAPPIGERRFRAPQPPVGWRGVRRCVSFRNAAPQARRYTTTGINKHQPVSEDCLTLNIIAPARRSGPLPVMVFIHGGAYILGSSQTYRGDSLVRATGVVYVSINYRLGALGYLDLTGFSTEQRPFDGNLGLRDQLAALQWVQRNIAGFGGDPDNVTVFGESAGGNAVTTLLATPSAEGLFARAIAQSSAPALTLPQEWATTFAETYVDILGETHDDPVAALHTATPGELGRAGDRLARKAGKLVPGAQPFGPTIDGVLLPQDPIDAAADGRTHPVPLIIGTNRVEANLFAKVFPVLPTSPGAVRRSLEGARPEVRDAILAAYPGFPEPAACRKIMGDMIFWAPSVAIADGHSRHAPTYMYRYDYSTRILDWAGFGPTHAMELMAVFGLLTSPWGRLFTAAGDKHGARRVTEAVQADWGSFAATGAPRSGWPRYDTQTRAVRIIDDPLRVEFDPKAQRREAWAGYRSYSEVPLGGGISGEEGQHQRVEDVG</sequence>
<dbReference type="Proteomes" id="UP001205740">
    <property type="component" value="Unassembled WGS sequence"/>
</dbReference>
<dbReference type="PROSITE" id="PS00122">
    <property type="entry name" value="CARBOXYLESTERASE_B_1"/>
    <property type="match status" value="1"/>
</dbReference>
<organism evidence="5 6">
    <name type="scientific">Williamsia serinedens</name>
    <dbReference type="NCBI Taxonomy" id="391736"/>
    <lineage>
        <taxon>Bacteria</taxon>
        <taxon>Bacillati</taxon>
        <taxon>Actinomycetota</taxon>
        <taxon>Actinomycetes</taxon>
        <taxon>Mycobacteriales</taxon>
        <taxon>Nocardiaceae</taxon>
        <taxon>Williamsia</taxon>
    </lineage>
</organism>
<comment type="similarity">
    <text evidence="1 3">Belongs to the type-B carboxylesterase/lipase family.</text>
</comment>
<evidence type="ECO:0000256" key="3">
    <source>
        <dbReference type="RuleBase" id="RU361235"/>
    </source>
</evidence>
<protein>
    <recommendedName>
        <fullName evidence="3">Carboxylic ester hydrolase</fullName>
        <ecNumber evidence="3">3.1.1.-</ecNumber>
    </recommendedName>
</protein>